<organism evidence="9 10">
    <name type="scientific">Oikeobacillus pervagus</name>
    <dbReference type="NCBI Taxonomy" id="1325931"/>
    <lineage>
        <taxon>Bacteria</taxon>
        <taxon>Bacillati</taxon>
        <taxon>Bacillota</taxon>
        <taxon>Bacilli</taxon>
        <taxon>Bacillales</taxon>
        <taxon>Bacillaceae</taxon>
        <taxon>Oikeobacillus</taxon>
    </lineage>
</organism>
<feature type="transmembrane region" description="Helical" evidence="8">
    <location>
        <begin position="781"/>
        <end position="806"/>
    </location>
</feature>
<feature type="transmembrane region" description="Helical" evidence="8">
    <location>
        <begin position="693"/>
        <end position="713"/>
    </location>
</feature>
<keyword evidence="3" id="KW-1003">Cell membrane</keyword>
<feature type="transmembrane region" description="Helical" evidence="8">
    <location>
        <begin position="754"/>
        <end position="774"/>
    </location>
</feature>
<evidence type="ECO:0000256" key="7">
    <source>
        <dbReference type="SAM" id="MobiDB-lite"/>
    </source>
</evidence>
<evidence type="ECO:0000256" key="5">
    <source>
        <dbReference type="ARBA" id="ARBA00022989"/>
    </source>
</evidence>
<comment type="caution">
    <text evidence="9">The sequence shown here is derived from an EMBL/GenBank/DDBJ whole genome shotgun (WGS) entry which is preliminary data.</text>
</comment>
<gene>
    <name evidence="9" type="ORF">J2S13_002256</name>
</gene>
<dbReference type="Gene3D" id="3.40.1710.10">
    <property type="entry name" value="abc type-2 transporter like domain"/>
    <property type="match status" value="1"/>
</dbReference>
<evidence type="ECO:0000256" key="3">
    <source>
        <dbReference type="ARBA" id="ARBA00022475"/>
    </source>
</evidence>
<accession>A0AAJ1WL54</accession>
<reference evidence="9" key="1">
    <citation type="submission" date="2023-07" db="EMBL/GenBank/DDBJ databases">
        <title>Genomic Encyclopedia of Type Strains, Phase IV (KMG-IV): sequencing the most valuable type-strain genomes for metagenomic binning, comparative biology and taxonomic classification.</title>
        <authorList>
            <person name="Goeker M."/>
        </authorList>
    </citation>
    <scope>NUCLEOTIDE SEQUENCE</scope>
    <source>
        <strain evidence="9">DSM 23947</strain>
    </source>
</reference>
<keyword evidence="10" id="KW-1185">Reference proteome</keyword>
<feature type="compositionally biased region" description="Polar residues" evidence="7">
    <location>
        <begin position="366"/>
        <end position="375"/>
    </location>
</feature>
<name>A0AAJ1WL54_9BACI</name>
<dbReference type="NCBIfam" id="TIGR03929">
    <property type="entry name" value="T7_esaA_Nterm"/>
    <property type="match status" value="1"/>
</dbReference>
<comment type="subcellular location">
    <subcellularLocation>
        <location evidence="1">Cell membrane</location>
        <topology evidence="1">Multi-pass membrane protein</topology>
    </subcellularLocation>
</comment>
<feature type="region of interest" description="Disordered" evidence="7">
    <location>
        <begin position="366"/>
        <end position="404"/>
    </location>
</feature>
<keyword evidence="6 8" id="KW-0472">Membrane</keyword>
<evidence type="ECO:0000256" key="4">
    <source>
        <dbReference type="ARBA" id="ARBA00022692"/>
    </source>
</evidence>
<evidence type="ECO:0000256" key="2">
    <source>
        <dbReference type="ARBA" id="ARBA00008338"/>
    </source>
</evidence>
<proteinExistence type="inferred from homology"/>
<comment type="similarity">
    <text evidence="2">Belongs to the EsaA family.</text>
</comment>
<dbReference type="PANTHER" id="PTHR30294:SF29">
    <property type="entry name" value="MULTIDRUG ABC TRANSPORTER PERMEASE YBHS-RELATED"/>
    <property type="match status" value="1"/>
</dbReference>
<evidence type="ECO:0000313" key="9">
    <source>
        <dbReference type="EMBL" id="MDQ0215836.1"/>
    </source>
</evidence>
<keyword evidence="4 8" id="KW-0812">Transmembrane</keyword>
<protein>
    <submittedName>
        <fullName evidence="9">Type VII secretion EsaA-like protein</fullName>
    </submittedName>
</protein>
<feature type="transmembrane region" description="Helical" evidence="8">
    <location>
        <begin position="7"/>
        <end position="29"/>
    </location>
</feature>
<dbReference type="InterPro" id="IPR023838">
    <property type="entry name" value="T7SS_EsaA"/>
</dbReference>
<dbReference type="RefSeq" id="WP_307257836.1">
    <property type="nucleotide sequence ID" value="NZ_JAUSUC010000028.1"/>
</dbReference>
<evidence type="ECO:0000256" key="8">
    <source>
        <dbReference type="SAM" id="Phobius"/>
    </source>
</evidence>
<dbReference type="GO" id="GO:0005886">
    <property type="term" value="C:plasma membrane"/>
    <property type="evidence" value="ECO:0007669"/>
    <property type="project" value="UniProtKB-SubCell"/>
</dbReference>
<dbReference type="InterPro" id="IPR051449">
    <property type="entry name" value="ABC-2_transporter_component"/>
</dbReference>
<dbReference type="PANTHER" id="PTHR30294">
    <property type="entry name" value="MEMBRANE COMPONENT OF ABC TRANSPORTER YHHJ-RELATED"/>
    <property type="match status" value="1"/>
</dbReference>
<evidence type="ECO:0000256" key="6">
    <source>
        <dbReference type="ARBA" id="ARBA00023136"/>
    </source>
</evidence>
<keyword evidence="5 8" id="KW-1133">Transmembrane helix</keyword>
<dbReference type="AlphaFoldDB" id="A0AAJ1WL54"/>
<dbReference type="Proteomes" id="UP001237207">
    <property type="component" value="Unassembled WGS sequence"/>
</dbReference>
<sequence>MTEQRKQLIKVICAVVLILAFPILFFKYIGDNPMKVKENATRTIAVVNEDLGVENEENTLNFGDEIPALLNEDSNYKWTVLSRSAAENGLKNIKYDAIIYIPSKFTENILTYEEVAPKKATLQYVVQDQLNAVNKEKVIGELEEASNKVNKNMSSLYWSYISQEVKNVRDQFDKILEKEKAFQNAMFSFYSPNSKKLSDEIKNQKQLLESIQSSMKLAEEGSLKQNTDVEEVAQSLENFVQYVEAYKLYQQNQKDMLKKVQGESSKIIENGLISMETFMDKTYNQQLKPISENLTGIQGKIEDSYQFLSDLNEARMDRVDHQRKALSTFHSELLDRYQQQYERDELNGLEQVMLPLRKELINGYHNENSEGASETSEPEQPDDGENLSPTTMKEQQEEKTVHNQQIYQTAEVNIIISKIKQLENTILASEQLSEERKKKLQLVFNGGVTNLDTDKLLHYYSYLSRYSSIIHKMGSTENASKKSVLADKELNENVKNILMIQEEEQQAWNKLKTGLEGTEGDMKEFQIAVNQFLEEYTSYVEEEQGSVVKELDAIQVNLGKMSELIETPFENKNEGTSTGQSINGRMLLSLQKSLGHELQGMNQLMGSLGDRQTNIVVYTNRLQQKVNGVQEKADNLNQKWAKNVTSTQMIQKDVYNLLGNTFIDGQNNGYIYDYLSNPLEISGEVPKEKNKTVPPVVILVIILISSLLIGYLSHYFRGAPLLVKGALFSLLNLIVGLMISLFGLTIYSLADDRAIQWTIFTILLLVASSTLVRVSFYFGSLIGWFVSVGVMIFFITPLLDLTIPNFNYEDPISKVYMSIQYELSTLFGPAVLILGGLIVILTMIPIIGHTLLSNTQEESKNVHEG</sequence>
<feature type="transmembrane region" description="Helical" evidence="8">
    <location>
        <begin position="826"/>
        <end position="852"/>
    </location>
</feature>
<evidence type="ECO:0000313" key="10">
    <source>
        <dbReference type="Proteomes" id="UP001237207"/>
    </source>
</evidence>
<evidence type="ECO:0000256" key="1">
    <source>
        <dbReference type="ARBA" id="ARBA00004651"/>
    </source>
</evidence>
<feature type="transmembrane region" description="Helical" evidence="8">
    <location>
        <begin position="725"/>
        <end position="748"/>
    </location>
</feature>
<feature type="compositionally biased region" description="Acidic residues" evidence="7">
    <location>
        <begin position="376"/>
        <end position="385"/>
    </location>
</feature>
<dbReference type="EMBL" id="JAUSUC010000028">
    <property type="protein sequence ID" value="MDQ0215836.1"/>
    <property type="molecule type" value="Genomic_DNA"/>
</dbReference>